<dbReference type="GeneID" id="18873833"/>
<feature type="transmembrane region" description="Helical" evidence="9">
    <location>
        <begin position="63"/>
        <end position="84"/>
    </location>
</feature>
<keyword evidence="6" id="KW-0496">Mitochondrion</keyword>
<dbReference type="GO" id="GO:0033617">
    <property type="term" value="P:mitochondrial respiratory chain complex IV assembly"/>
    <property type="evidence" value="ECO:0007669"/>
    <property type="project" value="EnsemblFungi"/>
</dbReference>
<protein>
    <recommendedName>
        <fullName evidence="2">Respiratory supercomplex factor 1, mitochondrial</fullName>
    </recommendedName>
</protein>
<evidence type="ECO:0000313" key="11">
    <source>
        <dbReference type="EMBL" id="EGW32224.1"/>
    </source>
</evidence>
<evidence type="ECO:0000256" key="2">
    <source>
        <dbReference type="ARBA" id="ARBA00013887"/>
    </source>
</evidence>
<name>G3APQ4_SPAPN</name>
<dbReference type="GO" id="GO:0097250">
    <property type="term" value="P:mitochondrial respirasome assembly"/>
    <property type="evidence" value="ECO:0007669"/>
    <property type="project" value="EnsemblFungi"/>
</dbReference>
<dbReference type="Pfam" id="PF04588">
    <property type="entry name" value="HIG_1_N"/>
    <property type="match status" value="1"/>
</dbReference>
<keyword evidence="4 9" id="KW-1133">Transmembrane helix</keyword>
<dbReference type="GO" id="GO:0098803">
    <property type="term" value="C:respiratory chain complex"/>
    <property type="evidence" value="ECO:0007669"/>
    <property type="project" value="EnsemblFungi"/>
</dbReference>
<dbReference type="InterPro" id="IPR007667">
    <property type="entry name" value="Hypoxia_induced_domain"/>
</dbReference>
<gene>
    <name evidence="11" type="ORF">SPAPADRAFT_61305</name>
</gene>
<evidence type="ECO:0000256" key="4">
    <source>
        <dbReference type="ARBA" id="ARBA00022989"/>
    </source>
</evidence>
<evidence type="ECO:0000256" key="3">
    <source>
        <dbReference type="ARBA" id="ARBA00022692"/>
    </source>
</evidence>
<dbReference type="STRING" id="619300.G3APQ4"/>
<keyword evidence="3 9" id="KW-0812">Transmembrane</keyword>
<dbReference type="FunCoup" id="G3APQ4">
    <property type="interactions" value="85"/>
</dbReference>
<dbReference type="PROSITE" id="PS51503">
    <property type="entry name" value="HIG1"/>
    <property type="match status" value="1"/>
</dbReference>
<dbReference type="RefSeq" id="XP_007375500.1">
    <property type="nucleotide sequence ID" value="XM_007375438.1"/>
</dbReference>
<dbReference type="eggNOG" id="KOG4431">
    <property type="taxonomic scope" value="Eukaryota"/>
</dbReference>
<evidence type="ECO:0000256" key="7">
    <source>
        <dbReference type="ARBA" id="ARBA00023136"/>
    </source>
</evidence>
<dbReference type="InParanoid" id="G3APQ4"/>
<reference evidence="11 12" key="1">
    <citation type="journal article" date="2011" name="Proc. Natl. Acad. Sci. U.S.A.">
        <title>Comparative genomics of xylose-fermenting fungi for enhanced biofuel production.</title>
        <authorList>
            <person name="Wohlbach D.J."/>
            <person name="Kuo A."/>
            <person name="Sato T.K."/>
            <person name="Potts K.M."/>
            <person name="Salamov A.A."/>
            <person name="LaButti K.M."/>
            <person name="Sun H."/>
            <person name="Clum A."/>
            <person name="Pangilinan J.L."/>
            <person name="Lindquist E.A."/>
            <person name="Lucas S."/>
            <person name="Lapidus A."/>
            <person name="Jin M."/>
            <person name="Gunawan C."/>
            <person name="Balan V."/>
            <person name="Dale B.E."/>
            <person name="Jeffries T.W."/>
            <person name="Zinkel R."/>
            <person name="Barry K.W."/>
            <person name="Grigoriev I.V."/>
            <person name="Gasch A.P."/>
        </authorList>
    </citation>
    <scope>NUCLEOTIDE SEQUENCE [LARGE SCALE GENOMIC DNA]</scope>
    <source>
        <strain evidence="12">NRRL Y-27907 / 11-Y1</strain>
    </source>
</reference>
<evidence type="ECO:0000256" key="8">
    <source>
        <dbReference type="SAM" id="Coils"/>
    </source>
</evidence>
<feature type="coiled-coil region" evidence="8">
    <location>
        <begin position="121"/>
        <end position="155"/>
    </location>
</feature>
<dbReference type="PANTHER" id="PTHR12297">
    <property type="entry name" value="HYPOXIA-INDUCBILE GENE 1 HIG1 -RELATED"/>
    <property type="match status" value="1"/>
</dbReference>
<evidence type="ECO:0000256" key="5">
    <source>
        <dbReference type="ARBA" id="ARBA00023054"/>
    </source>
</evidence>
<dbReference type="GO" id="GO:0010155">
    <property type="term" value="P:regulation of proton transport"/>
    <property type="evidence" value="ECO:0007669"/>
    <property type="project" value="EnsemblFungi"/>
</dbReference>
<accession>G3APQ4</accession>
<evidence type="ECO:0000313" key="12">
    <source>
        <dbReference type="Proteomes" id="UP000000709"/>
    </source>
</evidence>
<dbReference type="AlphaFoldDB" id="G3APQ4"/>
<evidence type="ECO:0000256" key="9">
    <source>
        <dbReference type="SAM" id="Phobius"/>
    </source>
</evidence>
<evidence type="ECO:0000259" key="10">
    <source>
        <dbReference type="PROSITE" id="PS51503"/>
    </source>
</evidence>
<keyword evidence="5 8" id="KW-0175">Coiled coil</keyword>
<keyword evidence="7 9" id="KW-0472">Membrane</keyword>
<dbReference type="KEGG" id="spaa:SPAPADRAFT_61305"/>
<dbReference type="GO" id="GO:0005743">
    <property type="term" value="C:mitochondrial inner membrane"/>
    <property type="evidence" value="ECO:0007669"/>
    <property type="project" value="EnsemblFungi"/>
</dbReference>
<evidence type="ECO:0000256" key="1">
    <source>
        <dbReference type="ARBA" id="ARBA00004325"/>
    </source>
</evidence>
<dbReference type="EMBL" id="GL996502">
    <property type="protein sequence ID" value="EGW32224.1"/>
    <property type="molecule type" value="Genomic_DNA"/>
</dbReference>
<organism evidence="12">
    <name type="scientific">Spathaspora passalidarum (strain NRRL Y-27907 / 11-Y1)</name>
    <dbReference type="NCBI Taxonomy" id="619300"/>
    <lineage>
        <taxon>Eukaryota</taxon>
        <taxon>Fungi</taxon>
        <taxon>Dikarya</taxon>
        <taxon>Ascomycota</taxon>
        <taxon>Saccharomycotina</taxon>
        <taxon>Pichiomycetes</taxon>
        <taxon>Debaryomycetaceae</taxon>
        <taxon>Spathaspora</taxon>
    </lineage>
</organism>
<dbReference type="PANTHER" id="PTHR12297:SF3">
    <property type="entry name" value="HIG1 DOMAIN FAMILY MEMBER 1A"/>
    <property type="match status" value="1"/>
</dbReference>
<dbReference type="Proteomes" id="UP000000709">
    <property type="component" value="Unassembled WGS sequence"/>
</dbReference>
<dbReference type="Gene3D" id="6.10.140.1320">
    <property type="match status" value="1"/>
</dbReference>
<feature type="transmembrane region" description="Helical" evidence="9">
    <location>
        <begin position="32"/>
        <end position="51"/>
    </location>
</feature>
<dbReference type="InterPro" id="IPR050355">
    <property type="entry name" value="RCF1"/>
</dbReference>
<proteinExistence type="predicted"/>
<comment type="subcellular location">
    <subcellularLocation>
        <location evidence="1">Mitochondrion membrane</location>
    </subcellularLocation>
</comment>
<sequence length="156" mass="18330">MSTRLPSSVSFDEEEEEDFFKKIWARCKENPFVPAGTLATTGAITLAAFSMHKGNRKKTNIYYRYRVLFQGLTLVALVVGGLFFQKEAQGSQKSKEDLLREKAKKREQLWIEELERRDAIIQARKLRLQQSKDELRELAREEFEKERLLEDTEKKQ</sequence>
<dbReference type="HOGENOM" id="CLU_087356_1_0_1"/>
<dbReference type="OMA" id="QRWIREL"/>
<feature type="domain" description="HIG1" evidence="10">
    <location>
        <begin position="4"/>
        <end position="95"/>
    </location>
</feature>
<keyword evidence="12" id="KW-1185">Reference proteome</keyword>
<evidence type="ECO:0000256" key="6">
    <source>
        <dbReference type="ARBA" id="ARBA00023128"/>
    </source>
</evidence>